<accession>A0A1B2IYX2</accession>
<gene>
    <name evidence="2" type="ORF">AYR63_08635</name>
</gene>
<dbReference type="CDD" id="cd00093">
    <property type="entry name" value="HTH_XRE"/>
    <property type="match status" value="1"/>
</dbReference>
<dbReference type="SUPFAM" id="SSF47413">
    <property type="entry name" value="lambda repressor-like DNA-binding domains"/>
    <property type="match status" value="1"/>
</dbReference>
<dbReference type="RefSeq" id="WP_054711661.1">
    <property type="nucleotide sequence ID" value="NZ_CP014912.1"/>
</dbReference>
<feature type="domain" description="HTH cro/C1-type" evidence="1">
    <location>
        <begin position="35"/>
        <end position="90"/>
    </location>
</feature>
<evidence type="ECO:0000259" key="1">
    <source>
        <dbReference type="PROSITE" id="PS50943"/>
    </source>
</evidence>
<protein>
    <recommendedName>
        <fullName evidence="1">HTH cro/C1-type domain-containing protein</fullName>
    </recommendedName>
</protein>
<dbReference type="AlphaFoldDB" id="A0A1B2IYX2"/>
<dbReference type="Proteomes" id="UP000093267">
    <property type="component" value="Chromosome"/>
</dbReference>
<name>A0A1B2IYX2_9LACO</name>
<dbReference type="InterPro" id="IPR001387">
    <property type="entry name" value="Cro/C1-type_HTH"/>
</dbReference>
<dbReference type="GO" id="GO:0003677">
    <property type="term" value="F:DNA binding"/>
    <property type="evidence" value="ECO:0007669"/>
    <property type="project" value="InterPro"/>
</dbReference>
<dbReference type="OrthoDB" id="2322940at2"/>
<dbReference type="InterPro" id="IPR010982">
    <property type="entry name" value="Lambda_DNA-bd_dom_sf"/>
</dbReference>
<reference evidence="2 3" key="1">
    <citation type="submission" date="2016-03" db="EMBL/GenBank/DDBJ databases">
        <title>Pediococcus and Lactobacillus from brewery environment - whole genome sequencing and assembly.</title>
        <authorList>
            <person name="Behr J."/>
            <person name="Geissler A.J."/>
            <person name="Vogel R.F."/>
        </authorList>
    </citation>
    <scope>NUCLEOTIDE SEQUENCE [LARGE SCALE GENOMIC DNA]</scope>
    <source>
        <strain evidence="2 3">TMW 1.1995</strain>
    </source>
</reference>
<dbReference type="STRING" id="240427.AYR62_09740"/>
<dbReference type="PROSITE" id="PS50943">
    <property type="entry name" value="HTH_CROC1"/>
    <property type="match status" value="1"/>
</dbReference>
<organism evidence="2 3">
    <name type="scientific">Secundilactobacillus paracollinoides</name>
    <dbReference type="NCBI Taxonomy" id="240427"/>
    <lineage>
        <taxon>Bacteria</taxon>
        <taxon>Bacillati</taxon>
        <taxon>Bacillota</taxon>
        <taxon>Bacilli</taxon>
        <taxon>Lactobacillales</taxon>
        <taxon>Lactobacillaceae</taxon>
        <taxon>Secundilactobacillus</taxon>
    </lineage>
</organism>
<keyword evidence="3" id="KW-1185">Reference proteome</keyword>
<dbReference type="KEGG" id="lpd:AYR62_09740"/>
<dbReference type="Pfam" id="PF01381">
    <property type="entry name" value="HTH_3"/>
    <property type="match status" value="1"/>
</dbReference>
<dbReference type="EMBL" id="CP014924">
    <property type="protein sequence ID" value="ANZ67200.1"/>
    <property type="molecule type" value="Genomic_DNA"/>
</dbReference>
<sequence length="91" mass="9834">MSFIDDYIEKRSKTDLVFAKAVHQEGFNLAAAKAVKQLRGSLGLTQSAFATLVGQTQSTISRIETGDFDLSVDLLGQIASAAGKRLQIEFV</sequence>
<proteinExistence type="predicted"/>
<dbReference type="SMART" id="SM00530">
    <property type="entry name" value="HTH_XRE"/>
    <property type="match status" value="1"/>
</dbReference>
<evidence type="ECO:0000313" key="2">
    <source>
        <dbReference type="EMBL" id="ANZ67200.1"/>
    </source>
</evidence>
<dbReference type="Gene3D" id="1.10.260.40">
    <property type="entry name" value="lambda repressor-like DNA-binding domains"/>
    <property type="match status" value="1"/>
</dbReference>
<evidence type="ECO:0000313" key="3">
    <source>
        <dbReference type="Proteomes" id="UP000093267"/>
    </source>
</evidence>